<dbReference type="Gene3D" id="1.25.40.10">
    <property type="entry name" value="Tetratricopeptide repeat domain"/>
    <property type="match status" value="13"/>
</dbReference>
<evidence type="ECO:0000256" key="2">
    <source>
        <dbReference type="SAM" id="MobiDB-lite"/>
    </source>
</evidence>
<dbReference type="SMART" id="SM00028">
    <property type="entry name" value="TPR"/>
    <property type="match status" value="40"/>
</dbReference>
<feature type="repeat" description="TPR" evidence="1">
    <location>
        <begin position="959"/>
        <end position="992"/>
    </location>
</feature>
<feature type="repeat" description="TPR" evidence="1">
    <location>
        <begin position="871"/>
        <end position="904"/>
    </location>
</feature>
<feature type="repeat" description="TPR" evidence="1">
    <location>
        <begin position="2050"/>
        <end position="2083"/>
    </location>
</feature>
<dbReference type="PANTHER" id="PTHR19959">
    <property type="entry name" value="KINESIN LIGHT CHAIN"/>
    <property type="match status" value="1"/>
</dbReference>
<dbReference type="Pfam" id="PF13424">
    <property type="entry name" value="TPR_12"/>
    <property type="match status" value="11"/>
</dbReference>
<dbReference type="SUPFAM" id="SSF81901">
    <property type="entry name" value="HCP-like"/>
    <property type="match status" value="1"/>
</dbReference>
<feature type="repeat" description="TPR" evidence="1">
    <location>
        <begin position="2490"/>
        <end position="2523"/>
    </location>
</feature>
<gene>
    <name evidence="4" type="ORF">BRAFLDRAFT_64417</name>
</gene>
<dbReference type="PROSITE" id="PS50005">
    <property type="entry name" value="TPR"/>
    <property type="match status" value="13"/>
</dbReference>
<keyword evidence="1" id="KW-0802">TPR repeat</keyword>
<feature type="domain" description="Protein-PII uridylyltransferase N-terminal" evidence="3">
    <location>
        <begin position="1594"/>
        <end position="1682"/>
    </location>
</feature>
<dbReference type="Pfam" id="PF03445">
    <property type="entry name" value="DUF294"/>
    <property type="match status" value="2"/>
</dbReference>
<dbReference type="eggNOG" id="KOG0548">
    <property type="taxonomic scope" value="Eukaryota"/>
</dbReference>
<dbReference type="Pfam" id="PF13181">
    <property type="entry name" value="TPR_8"/>
    <property type="match status" value="1"/>
</dbReference>
<evidence type="ECO:0000256" key="1">
    <source>
        <dbReference type="PROSITE-ProRule" id="PRU00339"/>
    </source>
</evidence>
<sequence>MLRICEKLREVDANTKRLGLVRTETDYLRALSDAMANMDRPVEVEVLKSLGDVNLERGKHCKGTVDFDRAVMLYRTALLQCEDAQIRESLTYRMFYADKLRLCKEPTTSIRNIPDTGNKDIPSFAKIASKFQHLDKTLAVDYKKDSFLIEYAKLIVEGIVNEDNILEVEAIKSLGDVYLKRGTETRDTPCLTKATALYNTALARCDWVQGKLALVHRVLYTAQIRGSQKKSTTGNKKVVTYTGQQQQQSRPTKPFPVTLSNIGVFADTTCHHSLSASSSIASQTPIPAPPDCRSYEECLTTGDRELSDGNLDLAEQEFASALRLIQDPQKYDRSKEAGCLCRLGEVYVQRGKRTKEGKQFTQAAALYNAALARTDSNKTKLGDALQEIEQSFLRCSANLNTKSSPSDCAKRHKKRLEDLRTRVKSQLDIIDQQHNPYKYDEDDPIMIKVEAERAEAVKTLCKSIAKDRQIFIKDLVDDCVNTLGAPPCDYAFIGLGSQATELVTPYSDLEFAILIEDGKDNDVTRRYFLNLTHYLHLKVINLGETILPAMAIQSLNDFQSEDPEKDWFYDSVTPRGFAFDGSMPWASKTPLGRDKTKSKPAVSLIQTPAKMAEFQRLEISLAEGYHLSDILRRVALLAGDETLLLEYTDIMTKIPESYTTPLSIAKRIAPKILREDREKFQSNEPTGRLLNVKNDMYRFPGIAIDLMALCCQTTHASTWDIIDELKATERITEEDATHLAVLISIAAELRLRTYIANEGQQDSLSPLAELDTQSDQQEMSNATLKSIFHIPDTKALFRYYCTAEPLKKCVRAMVADVQHVQPKRIFKETIYDISNQCRGRIERNLLMYEKSTRSFEAALEEVGDSDRERLAKVIYELGKTWLCRNDYSKAIHFFDQSASMSKTIFGEKKAHGQTVSSLINLGMSYHALGDIKKAIIHYEQAIAMSKSFYGDDITLPTVATAFDNLGTCYKDLGDLRKALTYCEQALAAKKGLSVLYEDDKTEIVITLQNVGNCLCDLGDQKKAIGYFEESLTMLKDMYGDSSTHPHIATALQNLGICWNELGDQKKAIGYFEQSERILTTICGGNTIHPEIAHLLNSLGSSWSHLGDKKKAAVYYEKSLKMKKAIYGDKTPHPGIASSLNNLGLSYMDFGDHRKALSYFEESLAMRKTIYGKNAQQPHITLLLTNLGSCWSNLGDERKAISYHEQSLTMLKSIYGDGMAHPYIAKSLHNLGVSWHELGDHKKAISYFEQSVAIHGDKAHPGLARSFRMIGLSLDDMGDHRKAIKYHERALMVMKALYGDTAVHPDIAVSLNNMGASWATLGNERKAVIYFEQALTMKRAIYGEQTAHPEIVTSLRNLGMCWGNLGDHQKSRSYFEQYVMMQKTLRRQAELVEMLRICEKLHQADAKTKRLGLKRTETDYIRALSDAMANMDRSYEKCLAAGDRELADGNLDVAEQKFASALRLIQDPQKFDRRKEAECLCRLGEVYVQRGKRTKQGKQFTQAAALYNAALARTDSNKTKLGDALQEIEQSFLRCSANLNTKSIPSDCAKRHKKRLEYLRTLVKSQLDNIDQQHNPYQYDEDDPIMIEAEAERAEAIKVLCKSIAKERQIFIKELVDECIDTLGPPPCKYAFIGLGSQATELVTPYSDLEFAILIEDGKDNDVTRRYFLNLTHYLHLKVTNLGETILPAMAILSLNDFQSEDPEKDWFYDSITPRGFAFDGSMPWASKTPFGRDKTKTKPAVSLIQTPAKMAEYQRLEISLSEGYHLSDILRRVVFLVGKQSLVMDYMAKLKEIINHDILRIQSHLSSVQMVFENRQQILTNDHELAGQLLNVKKDIYRFPGIVIELLALRCQIILPSSWDVIDQLKKTMCIRGEDATHLTVLTSISAELRLRTYMANGGQNDKFSPLVEVSFLTKLSDTTLTSVFHISDSKVLFRYYCRAVPMKKCISDIVKYSLPGQRGHIFKTSIYDPSHQCRARIAGNLLLHDKSIRHWEAALKEADDNIERIEILDELGKEWTHYGNHAKAVRYNEELLTIWTALYGDKTPHPNIAGTLQALGSSWSQLGDHEKAISYFQQAISMQKAIYGDNATNKEVFTTLINFGLCWSEHGNQKEAISYFERSLAMSKTMHGDDTDHIDTAWSLNNLGLSLGQLGDHKEAISCFEKSLTMTTTIYGDRAAHPLIPTLLQNLGLCWDKLGDQTKAISFTEQSLALMKIIYGDKTNHPNIAKSISNLGIFLGKLGFEERAIRYLEQSLTMRKALYGNETAHPDIAKLLLNIGSSWQKLGDQKKAIRYCEKSFKLLKETYGDNKLHPTIAVSLGVLGTSWGELGDRKKAIYYHEQSLTMTKSICGDNAKHPRIAHELHSLGSTCSDLGDEKQAIDYYDQSLSLMNTVYGDNAVHPDIALTLNHLGLSWSHLGKLQRARDYYEQSLSMRETIYGKGTAHLEIAESLDNLGSSWGAFGDQKKAISYYERSLTMKKTVFGEHTAHPQVASTLNNLGVAWTKLGDHNKGISYYSQALEMNKKIYGETTVHPDIALSLSNMGSSWCELGDHEKAFSYHEQSLNMRKTIFGDNTAHPDIAMSLDNLGSCWLNLGDQKKAISYCERSLQMMKNVKGDAPHPVIMRILQHLGVCWTQLDDQTKAINYFEQSLTMGKAIYGDKVAHPDVAKVLTSLGFVWNRLNDHKKAINYHEQSVTMGKTFYGESTTNGVIATSLLGIGISRCGLDDHENAIGYFEQSLNMMQTLLQHDMARPEIVMLLALLGTSCIEVRDYRKAIRYFEESLRMERTLYGDSEAHPEIIASLTKLGTTCLGVGDSKKAIRYFEESLRLNKTLHGDSEIHPDIDELLNNLGLSWSELGDQQKAISYLKQSLTMRKTIYRDSESHPDIAESLSNLGSSWRRLGKTKKATECLEASLTMAMDIYGNDTPHSLIAKILHNMGLLWRQCGEYQKATSCHEQSLTMNKILYGENTEHPDIATSLNNIGICWDRQGNQIKAITYYEESLKMRKAIYGNSTAHPHIASSLNDLGIAWSSLGDLHKAIGYHEQSLAIKKIIHGDSAVHPVIADSLANLGSCWARLGDVMKVIDYSEQALTMRKAIFRNNNAHQKIVTLLHNLAVAWSKLGNQEKAMEYRNQLCLIQ</sequence>
<dbReference type="InterPro" id="IPR005105">
    <property type="entry name" value="GlnD_Uridyltrans_N"/>
</dbReference>
<dbReference type="Pfam" id="PF08238">
    <property type="entry name" value="Sel1"/>
    <property type="match status" value="1"/>
</dbReference>
<dbReference type="PANTHER" id="PTHR19959:SF119">
    <property type="entry name" value="FUNGAL LIPASE-LIKE DOMAIN-CONTAINING PROTEIN"/>
    <property type="match status" value="1"/>
</dbReference>
<proteinExistence type="predicted"/>
<dbReference type="InterPro" id="IPR019734">
    <property type="entry name" value="TPR_rpt"/>
</dbReference>
<protein>
    <recommendedName>
        <fullName evidence="3">Protein-PII uridylyltransferase N-terminal domain-containing protein</fullName>
    </recommendedName>
</protein>
<name>C3YWK1_BRAFL</name>
<feature type="repeat" description="TPR" evidence="1">
    <location>
        <begin position="2797"/>
        <end position="2830"/>
    </location>
</feature>
<dbReference type="InParanoid" id="C3YWK1"/>
<dbReference type="SUPFAM" id="SSF48452">
    <property type="entry name" value="TPR-like"/>
    <property type="match status" value="7"/>
</dbReference>
<accession>C3YWK1</accession>
<evidence type="ECO:0000313" key="4">
    <source>
        <dbReference type="EMBL" id="EEN55245.1"/>
    </source>
</evidence>
<feature type="compositionally biased region" description="Polar residues" evidence="2">
    <location>
        <begin position="233"/>
        <end position="251"/>
    </location>
</feature>
<feature type="repeat" description="TPR" evidence="1">
    <location>
        <begin position="915"/>
        <end position="948"/>
    </location>
</feature>
<feature type="repeat" description="TPR" evidence="1">
    <location>
        <begin position="1224"/>
        <end position="1257"/>
    </location>
</feature>
<feature type="repeat" description="TPR" evidence="1">
    <location>
        <begin position="2446"/>
        <end position="2479"/>
    </location>
</feature>
<feature type="repeat" description="TPR" evidence="1">
    <location>
        <begin position="1136"/>
        <end position="1169"/>
    </location>
</feature>
<organism>
    <name type="scientific">Branchiostoma floridae</name>
    <name type="common">Florida lancelet</name>
    <name type="synonym">Amphioxus</name>
    <dbReference type="NCBI Taxonomy" id="7739"/>
    <lineage>
        <taxon>Eukaryota</taxon>
        <taxon>Metazoa</taxon>
        <taxon>Chordata</taxon>
        <taxon>Cephalochordata</taxon>
        <taxon>Leptocardii</taxon>
        <taxon>Amphioxiformes</taxon>
        <taxon>Branchiostomatidae</taxon>
        <taxon>Branchiostoma</taxon>
    </lineage>
</organism>
<dbReference type="InterPro" id="IPR011990">
    <property type="entry name" value="TPR-like_helical_dom_sf"/>
</dbReference>
<feature type="domain" description="Protein-PII uridylyltransferase N-terminal" evidence="3">
    <location>
        <begin position="455"/>
        <end position="543"/>
    </location>
</feature>
<evidence type="ECO:0000259" key="3">
    <source>
        <dbReference type="Pfam" id="PF03445"/>
    </source>
</evidence>
<feature type="repeat" description="TPR" evidence="1">
    <location>
        <begin position="2094"/>
        <end position="2127"/>
    </location>
</feature>
<dbReference type="GO" id="GO:0008773">
    <property type="term" value="F:[protein-PII] uridylyltransferase activity"/>
    <property type="evidence" value="ECO:0007669"/>
    <property type="project" value="InterPro"/>
</dbReference>
<dbReference type="InterPro" id="IPR006597">
    <property type="entry name" value="Sel1-like"/>
</dbReference>
<reference evidence="4" key="1">
    <citation type="journal article" date="2008" name="Nature">
        <title>The amphioxus genome and the evolution of the chordate karyotype.</title>
        <authorList>
            <consortium name="US DOE Joint Genome Institute (JGI-PGF)"/>
            <person name="Putnam N.H."/>
            <person name="Butts T."/>
            <person name="Ferrier D.E.K."/>
            <person name="Furlong R.F."/>
            <person name="Hellsten U."/>
            <person name="Kawashima T."/>
            <person name="Robinson-Rechavi M."/>
            <person name="Shoguchi E."/>
            <person name="Terry A."/>
            <person name="Yu J.-K."/>
            <person name="Benito-Gutierrez E.L."/>
            <person name="Dubchak I."/>
            <person name="Garcia-Fernandez J."/>
            <person name="Gibson-Brown J.J."/>
            <person name="Grigoriev I.V."/>
            <person name="Horton A.C."/>
            <person name="de Jong P.J."/>
            <person name="Jurka J."/>
            <person name="Kapitonov V.V."/>
            <person name="Kohara Y."/>
            <person name="Kuroki Y."/>
            <person name="Lindquist E."/>
            <person name="Lucas S."/>
            <person name="Osoegawa K."/>
            <person name="Pennacchio L.A."/>
            <person name="Salamov A.A."/>
            <person name="Satou Y."/>
            <person name="Sauka-Spengler T."/>
            <person name="Schmutz J."/>
            <person name="Shin-I T."/>
            <person name="Toyoda A."/>
            <person name="Bronner-Fraser M."/>
            <person name="Fujiyama A."/>
            <person name="Holland L.Z."/>
            <person name="Holland P.W.H."/>
            <person name="Satoh N."/>
            <person name="Rokhsar D.S."/>
        </authorList>
    </citation>
    <scope>NUCLEOTIDE SEQUENCE [LARGE SCALE GENOMIC DNA]</scope>
    <source>
        <strain evidence="4">S238N-H82</strain>
        <tissue evidence="4">Testes</tissue>
    </source>
</reference>
<dbReference type="EMBL" id="GG666561">
    <property type="protein sequence ID" value="EEN55245.1"/>
    <property type="molecule type" value="Genomic_DNA"/>
</dbReference>
<feature type="repeat" description="TPR" evidence="1">
    <location>
        <begin position="2138"/>
        <end position="2171"/>
    </location>
</feature>
<feature type="region of interest" description="Disordered" evidence="2">
    <location>
        <begin position="233"/>
        <end position="253"/>
    </location>
</feature>
<dbReference type="Pfam" id="PF13374">
    <property type="entry name" value="TPR_10"/>
    <property type="match status" value="5"/>
</dbReference>
<feature type="repeat" description="TPR" evidence="1">
    <location>
        <begin position="2753"/>
        <end position="2786"/>
    </location>
</feature>
<feature type="repeat" description="TPR" evidence="1">
    <location>
        <begin position="2402"/>
        <end position="2435"/>
    </location>
</feature>